<dbReference type="SUPFAM" id="SSF55729">
    <property type="entry name" value="Acyl-CoA N-acyltransferases (Nat)"/>
    <property type="match status" value="1"/>
</dbReference>
<accession>A0A198A3I1</accession>
<dbReference type="Gene3D" id="3.40.630.30">
    <property type="match status" value="1"/>
</dbReference>
<keyword evidence="3" id="KW-1185">Reference proteome</keyword>
<dbReference type="PROSITE" id="PS51186">
    <property type="entry name" value="GNAT"/>
    <property type="match status" value="1"/>
</dbReference>
<evidence type="ECO:0000313" key="2">
    <source>
        <dbReference type="EMBL" id="OAS15710.1"/>
    </source>
</evidence>
<reference evidence="2 3" key="1">
    <citation type="submission" date="2016-05" db="EMBL/GenBank/DDBJ databases">
        <title>Paenibacillus sp. 1ZS3-15 nov., isolated from the rhizosphere soil.</title>
        <authorList>
            <person name="Zhang X.X."/>
            <person name="Zhang J."/>
        </authorList>
    </citation>
    <scope>NUCLEOTIDE SEQUENCE [LARGE SCALE GENOMIC DNA]</scope>
    <source>
        <strain evidence="2 3">1ZS3-15</strain>
    </source>
</reference>
<dbReference type="InterPro" id="IPR016181">
    <property type="entry name" value="Acyl_CoA_acyltransferase"/>
</dbReference>
<dbReference type="GO" id="GO:0016747">
    <property type="term" value="F:acyltransferase activity, transferring groups other than amino-acyl groups"/>
    <property type="evidence" value="ECO:0007669"/>
    <property type="project" value="InterPro"/>
</dbReference>
<evidence type="ECO:0000313" key="3">
    <source>
        <dbReference type="Proteomes" id="UP000078454"/>
    </source>
</evidence>
<proteinExistence type="predicted"/>
<dbReference type="AlphaFoldDB" id="A0A198A3I1"/>
<dbReference type="OrthoDB" id="8750087at2"/>
<dbReference type="InterPro" id="IPR000182">
    <property type="entry name" value="GNAT_dom"/>
</dbReference>
<dbReference type="Proteomes" id="UP000078454">
    <property type="component" value="Unassembled WGS sequence"/>
</dbReference>
<feature type="domain" description="N-acetyltransferase" evidence="1">
    <location>
        <begin position="11"/>
        <end position="177"/>
    </location>
</feature>
<gene>
    <name evidence="2" type="ORF">A8708_03435</name>
</gene>
<organism evidence="2 3">
    <name type="scientific">Paenibacillus oryzisoli</name>
    <dbReference type="NCBI Taxonomy" id="1850517"/>
    <lineage>
        <taxon>Bacteria</taxon>
        <taxon>Bacillati</taxon>
        <taxon>Bacillota</taxon>
        <taxon>Bacilli</taxon>
        <taxon>Bacillales</taxon>
        <taxon>Paenibacillaceae</taxon>
        <taxon>Paenibacillus</taxon>
    </lineage>
</organism>
<sequence length="177" mass="20307">MVMLVQNIADLEIRRLGHMDVPAIRALMVDVVSRLPSQELFAMDDEQYLSAQIEEQGEIYGAFQNGNLVAYSALAFPGSSESNLGREFGVPESDLSYVAILDATIVHETVRGYGLQRYFHELREERARERGCRYLYSTVHPDNVVSKRNLEMQGFALQFTRHMYNGKLRHCYAKWLV</sequence>
<evidence type="ECO:0000259" key="1">
    <source>
        <dbReference type="PROSITE" id="PS51186"/>
    </source>
</evidence>
<protein>
    <recommendedName>
        <fullName evidence="1">N-acetyltransferase domain-containing protein</fullName>
    </recommendedName>
</protein>
<dbReference type="EMBL" id="LYPB01000081">
    <property type="protein sequence ID" value="OAS15710.1"/>
    <property type="molecule type" value="Genomic_DNA"/>
</dbReference>
<comment type="caution">
    <text evidence="2">The sequence shown here is derived from an EMBL/GenBank/DDBJ whole genome shotgun (WGS) entry which is preliminary data.</text>
</comment>
<dbReference type="STRING" id="1850517.A8708_03435"/>
<name>A0A198A3I1_9BACL</name>
<dbReference type="Pfam" id="PF00583">
    <property type="entry name" value="Acetyltransf_1"/>
    <property type="match status" value="1"/>
</dbReference>